<evidence type="ECO:0000313" key="2">
    <source>
        <dbReference type="Proteomes" id="UP000187429"/>
    </source>
</evidence>
<comment type="caution">
    <text evidence="1">The sequence shown here is derived from an EMBL/GenBank/DDBJ whole genome shotgun (WGS) entry which is preliminary data.</text>
</comment>
<dbReference type="AlphaFoldDB" id="A0A1R1XI97"/>
<evidence type="ECO:0000313" key="1">
    <source>
        <dbReference type="EMBL" id="OMJ14328.1"/>
    </source>
</evidence>
<sequence length="72" mass="8336">MNAEGDTDRSSNSEPKILGNLTDIIEWPLVPPRDTVIRGFYDLERLRMMNSRRIQIIFRVGKSIGEVDTHQH</sequence>
<accession>A0A1R1XI97</accession>
<proteinExistence type="predicted"/>
<reference evidence="2" key="1">
    <citation type="submission" date="2017-01" db="EMBL/GenBank/DDBJ databases">
        <authorList>
            <person name="Wang Y."/>
            <person name="White M."/>
            <person name="Kvist S."/>
            <person name="Moncalvo J.-M."/>
        </authorList>
    </citation>
    <scope>NUCLEOTIDE SEQUENCE [LARGE SCALE GENOMIC DNA]</scope>
    <source>
        <strain evidence="2">ID-206-W2</strain>
    </source>
</reference>
<keyword evidence="2" id="KW-1185">Reference proteome</keyword>
<gene>
    <name evidence="1" type="ORF">AYI69_g8644</name>
</gene>
<dbReference type="Proteomes" id="UP000187429">
    <property type="component" value="Unassembled WGS sequence"/>
</dbReference>
<protein>
    <submittedName>
        <fullName evidence="1">Uncharacterized protein</fullName>
    </submittedName>
</protein>
<dbReference type="EMBL" id="LSSM01004698">
    <property type="protein sequence ID" value="OMJ14328.1"/>
    <property type="molecule type" value="Genomic_DNA"/>
</dbReference>
<organism evidence="1 2">
    <name type="scientific">Smittium culicis</name>
    <dbReference type="NCBI Taxonomy" id="133412"/>
    <lineage>
        <taxon>Eukaryota</taxon>
        <taxon>Fungi</taxon>
        <taxon>Fungi incertae sedis</taxon>
        <taxon>Zoopagomycota</taxon>
        <taxon>Kickxellomycotina</taxon>
        <taxon>Harpellomycetes</taxon>
        <taxon>Harpellales</taxon>
        <taxon>Legeriomycetaceae</taxon>
        <taxon>Smittium</taxon>
    </lineage>
</organism>
<name>A0A1R1XI97_9FUNG</name>